<evidence type="ECO:0000259" key="1">
    <source>
        <dbReference type="SMART" id="SM01321"/>
    </source>
</evidence>
<sequence>MMPNTYTQIYIQLVFATKGRDSQITNLVREEIEKYICGIFNNKGQKVMAIYANPDHVHIFFSYKNLQITISDLVKVVKTESTNFINEKKLCVNHFTWQQGYGAFSYAKSQKERVVNYILNQETHHEKKSFRDEYVEFLNAFEIEFKDEYLFEFYD</sequence>
<accession>A0ABW8Y547</accession>
<organism evidence="2 3">
    <name type="scientific">Chryseobacterium terrae</name>
    <dbReference type="NCBI Taxonomy" id="3163299"/>
    <lineage>
        <taxon>Bacteria</taxon>
        <taxon>Pseudomonadati</taxon>
        <taxon>Bacteroidota</taxon>
        <taxon>Flavobacteriia</taxon>
        <taxon>Flavobacteriales</taxon>
        <taxon>Weeksellaceae</taxon>
        <taxon>Chryseobacterium group</taxon>
        <taxon>Chryseobacterium</taxon>
    </lineage>
</organism>
<protein>
    <submittedName>
        <fullName evidence="2">IS200/IS605 family transposase</fullName>
    </submittedName>
</protein>
<dbReference type="InterPro" id="IPR036515">
    <property type="entry name" value="Transposase_17_sf"/>
</dbReference>
<gene>
    <name evidence="2" type="primary">tnpA</name>
    <name evidence="2" type="ORF">ABS765_13660</name>
</gene>
<proteinExistence type="predicted"/>
<dbReference type="Gene3D" id="3.30.70.1290">
    <property type="entry name" value="Transposase IS200-like"/>
    <property type="match status" value="1"/>
</dbReference>
<feature type="domain" description="Transposase IS200-like" evidence="1">
    <location>
        <begin position="6"/>
        <end position="121"/>
    </location>
</feature>
<evidence type="ECO:0000313" key="3">
    <source>
        <dbReference type="Proteomes" id="UP001629058"/>
    </source>
</evidence>
<reference evidence="2 3" key="1">
    <citation type="submission" date="2024-06" db="EMBL/GenBank/DDBJ databases">
        <authorList>
            <person name="Kaempfer P."/>
            <person name="Viver T."/>
        </authorList>
    </citation>
    <scope>NUCLEOTIDE SEQUENCE [LARGE SCALE GENOMIC DNA]</scope>
    <source>
        <strain evidence="2 3">ST-37</strain>
    </source>
</reference>
<dbReference type="InterPro" id="IPR002686">
    <property type="entry name" value="Transposase_17"/>
</dbReference>
<dbReference type="NCBIfam" id="NF033573">
    <property type="entry name" value="transpos_IS200"/>
    <property type="match status" value="1"/>
</dbReference>
<dbReference type="SUPFAM" id="SSF143422">
    <property type="entry name" value="Transposase IS200-like"/>
    <property type="match status" value="1"/>
</dbReference>
<dbReference type="EMBL" id="JBELPY010000009">
    <property type="protein sequence ID" value="MFL9835069.1"/>
    <property type="molecule type" value="Genomic_DNA"/>
</dbReference>
<keyword evidence="3" id="KW-1185">Reference proteome</keyword>
<dbReference type="Proteomes" id="UP001629058">
    <property type="component" value="Unassembled WGS sequence"/>
</dbReference>
<dbReference type="SMART" id="SM01321">
    <property type="entry name" value="Y1_Tnp"/>
    <property type="match status" value="1"/>
</dbReference>
<dbReference type="RefSeq" id="WP_408091451.1">
    <property type="nucleotide sequence ID" value="NZ_JBELPY010000009.1"/>
</dbReference>
<name>A0ABW8Y547_9FLAO</name>
<dbReference type="Pfam" id="PF01797">
    <property type="entry name" value="Y1_Tnp"/>
    <property type="match status" value="1"/>
</dbReference>
<evidence type="ECO:0000313" key="2">
    <source>
        <dbReference type="EMBL" id="MFL9835069.1"/>
    </source>
</evidence>
<dbReference type="PANTHER" id="PTHR33360:SF2">
    <property type="entry name" value="TRANSPOSASE FOR INSERTION SEQUENCE ELEMENT IS200"/>
    <property type="match status" value="1"/>
</dbReference>
<comment type="caution">
    <text evidence="2">The sequence shown here is derived from an EMBL/GenBank/DDBJ whole genome shotgun (WGS) entry which is preliminary data.</text>
</comment>
<dbReference type="PANTHER" id="PTHR33360">
    <property type="entry name" value="TRANSPOSASE FOR INSERTION SEQUENCE ELEMENT IS200"/>
    <property type="match status" value="1"/>
</dbReference>